<evidence type="ECO:0000313" key="4">
    <source>
        <dbReference type="EMBL" id="KAG8374527.1"/>
    </source>
</evidence>
<dbReference type="InterPro" id="IPR051058">
    <property type="entry name" value="GDSL_Est/Lipase"/>
</dbReference>
<evidence type="ECO:0000313" key="5">
    <source>
        <dbReference type="Proteomes" id="UP000826271"/>
    </source>
</evidence>
<protein>
    <recommendedName>
        <fullName evidence="6">GDSL esterase/lipase</fullName>
    </recommendedName>
</protein>
<evidence type="ECO:0000256" key="1">
    <source>
        <dbReference type="ARBA" id="ARBA00008668"/>
    </source>
</evidence>
<organism evidence="4 5">
    <name type="scientific">Buddleja alternifolia</name>
    <dbReference type="NCBI Taxonomy" id="168488"/>
    <lineage>
        <taxon>Eukaryota</taxon>
        <taxon>Viridiplantae</taxon>
        <taxon>Streptophyta</taxon>
        <taxon>Embryophyta</taxon>
        <taxon>Tracheophyta</taxon>
        <taxon>Spermatophyta</taxon>
        <taxon>Magnoliopsida</taxon>
        <taxon>eudicotyledons</taxon>
        <taxon>Gunneridae</taxon>
        <taxon>Pentapetalae</taxon>
        <taxon>asterids</taxon>
        <taxon>lamiids</taxon>
        <taxon>Lamiales</taxon>
        <taxon>Scrophulariaceae</taxon>
        <taxon>Buddlejeae</taxon>
        <taxon>Buddleja</taxon>
    </lineage>
</organism>
<dbReference type="Proteomes" id="UP000826271">
    <property type="component" value="Unassembled WGS sequence"/>
</dbReference>
<dbReference type="CDD" id="cd01837">
    <property type="entry name" value="SGNH_plant_lipase_like"/>
    <property type="match status" value="1"/>
</dbReference>
<sequence>MRNNNYLFTLSKADSPPYGIDFTPSGGQPTGRFTNGRTIADIVGEAVGGKSFAPPYLSPNAAANAFETGINYASGASGILDGTGTLFRLHGLGARKLVVVGIGPLGCIPFIRATNLIPTGECSVKVNNLVNGYNQKLKQELHQMNKDMGPNAIFVYANSFDIFTQIILNYSNYGFENSDGPCCGGYFPPFFCYKGKEANTNSALCGDRTKYVFWDAYHPTEAANLIVADKLLHGDKSYCSPMNIHQLYNYEIR</sequence>
<comment type="similarity">
    <text evidence="1">Belongs to the 'GDSL' lipolytic enzyme family.</text>
</comment>
<gene>
    <name evidence="4" type="ORF">BUALT_Bualt10G0004200</name>
</gene>
<name>A0AAV6X258_9LAMI</name>
<keyword evidence="5" id="KW-1185">Reference proteome</keyword>
<dbReference type="GO" id="GO:0016788">
    <property type="term" value="F:hydrolase activity, acting on ester bonds"/>
    <property type="evidence" value="ECO:0007669"/>
    <property type="project" value="InterPro"/>
</dbReference>
<keyword evidence="3" id="KW-0442">Lipid degradation</keyword>
<dbReference type="Pfam" id="PF00657">
    <property type="entry name" value="Lipase_GDSL"/>
    <property type="match status" value="1"/>
</dbReference>
<dbReference type="InterPro" id="IPR036514">
    <property type="entry name" value="SGNH_hydro_sf"/>
</dbReference>
<dbReference type="InterPro" id="IPR001087">
    <property type="entry name" value="GDSL"/>
</dbReference>
<dbReference type="InterPro" id="IPR035669">
    <property type="entry name" value="SGNH_plant_lipase-like"/>
</dbReference>
<keyword evidence="2" id="KW-0378">Hydrolase</keyword>
<dbReference type="GO" id="GO:0016042">
    <property type="term" value="P:lipid catabolic process"/>
    <property type="evidence" value="ECO:0007669"/>
    <property type="project" value="UniProtKB-KW"/>
</dbReference>
<accession>A0AAV6X258</accession>
<comment type="caution">
    <text evidence="4">The sequence shown here is derived from an EMBL/GenBank/DDBJ whole genome shotgun (WGS) entry which is preliminary data.</text>
</comment>
<evidence type="ECO:0000256" key="2">
    <source>
        <dbReference type="ARBA" id="ARBA00022801"/>
    </source>
</evidence>
<keyword evidence="3" id="KW-0443">Lipid metabolism</keyword>
<evidence type="ECO:0008006" key="6">
    <source>
        <dbReference type="Google" id="ProtNLM"/>
    </source>
</evidence>
<dbReference type="PANTHER" id="PTHR45648">
    <property type="entry name" value="GDSL LIPASE/ACYLHYDROLASE FAMILY PROTEIN (AFU_ORTHOLOGUE AFUA_4G14700)"/>
    <property type="match status" value="1"/>
</dbReference>
<dbReference type="Gene3D" id="3.40.50.1110">
    <property type="entry name" value="SGNH hydrolase"/>
    <property type="match status" value="2"/>
</dbReference>
<dbReference type="AlphaFoldDB" id="A0AAV6X258"/>
<proteinExistence type="inferred from homology"/>
<evidence type="ECO:0000256" key="3">
    <source>
        <dbReference type="ARBA" id="ARBA00022963"/>
    </source>
</evidence>
<dbReference type="PANTHER" id="PTHR45648:SF5">
    <property type="entry name" value="OS04G0577300 PROTEIN"/>
    <property type="match status" value="1"/>
</dbReference>
<dbReference type="EMBL" id="WHWC01000010">
    <property type="protein sequence ID" value="KAG8374527.1"/>
    <property type="molecule type" value="Genomic_DNA"/>
</dbReference>
<reference evidence="4" key="1">
    <citation type="submission" date="2019-10" db="EMBL/GenBank/DDBJ databases">
        <authorList>
            <person name="Zhang R."/>
            <person name="Pan Y."/>
            <person name="Wang J."/>
            <person name="Ma R."/>
            <person name="Yu S."/>
        </authorList>
    </citation>
    <scope>NUCLEOTIDE SEQUENCE</scope>
    <source>
        <strain evidence="4">LA-IB0</strain>
        <tissue evidence="4">Leaf</tissue>
    </source>
</reference>